<proteinExistence type="predicted"/>
<feature type="chain" id="PRO_5032904143" evidence="2">
    <location>
        <begin position="20"/>
        <end position="122"/>
    </location>
</feature>
<feature type="region of interest" description="Disordered" evidence="1">
    <location>
        <begin position="93"/>
        <end position="122"/>
    </location>
</feature>
<dbReference type="EMBL" id="WNXQ01000001">
    <property type="protein sequence ID" value="MWB76693.1"/>
    <property type="molecule type" value="Genomic_DNA"/>
</dbReference>
<reference evidence="3 4" key="1">
    <citation type="submission" date="2019-11" db="EMBL/GenBank/DDBJ databases">
        <title>Pseudooceanicola pacifica sp. nov., isolated from deep-sea sediment of the Pacific Ocean.</title>
        <authorList>
            <person name="Lyu L."/>
        </authorList>
    </citation>
    <scope>NUCLEOTIDE SEQUENCE [LARGE SCALE GENOMIC DNA]</scope>
    <source>
        <strain evidence="3 4">216_PA32_1</strain>
    </source>
</reference>
<dbReference type="RefSeq" id="WP_160380827.1">
    <property type="nucleotide sequence ID" value="NZ_WNXQ01000001.1"/>
</dbReference>
<protein>
    <submittedName>
        <fullName evidence="3">Uncharacterized protein</fullName>
    </submittedName>
</protein>
<keyword evidence="4" id="KW-1185">Reference proteome</keyword>
<evidence type="ECO:0000313" key="4">
    <source>
        <dbReference type="Proteomes" id="UP000443843"/>
    </source>
</evidence>
<evidence type="ECO:0000256" key="2">
    <source>
        <dbReference type="SAM" id="SignalP"/>
    </source>
</evidence>
<feature type="signal peptide" evidence="2">
    <location>
        <begin position="1"/>
        <end position="19"/>
    </location>
</feature>
<keyword evidence="2" id="KW-0732">Signal</keyword>
<dbReference type="AlphaFoldDB" id="A0A844W7J7"/>
<name>A0A844W7J7_9RHOB</name>
<sequence length="122" mass="12565">MRPHRAALTAIALTAVATAAPAQSYRCAPWDSAAPGIAGIAAIKVGTSLATVRGGGPATTVRMAHGSLTRRASLDDTSALAIYGDFLRGADGPEFGPETSVQRLYDDPDRPTLLKTTCEATP</sequence>
<dbReference type="Proteomes" id="UP000443843">
    <property type="component" value="Unassembled WGS sequence"/>
</dbReference>
<comment type="caution">
    <text evidence="3">The sequence shown here is derived from an EMBL/GenBank/DDBJ whole genome shotgun (WGS) entry which is preliminary data.</text>
</comment>
<organism evidence="3 4">
    <name type="scientific">Pseudooceanicola pacificus</name>
    <dbReference type="NCBI Taxonomy" id="2676438"/>
    <lineage>
        <taxon>Bacteria</taxon>
        <taxon>Pseudomonadati</taxon>
        <taxon>Pseudomonadota</taxon>
        <taxon>Alphaproteobacteria</taxon>
        <taxon>Rhodobacterales</taxon>
        <taxon>Paracoccaceae</taxon>
        <taxon>Pseudooceanicola</taxon>
    </lineage>
</organism>
<accession>A0A844W7J7</accession>
<evidence type="ECO:0000256" key="1">
    <source>
        <dbReference type="SAM" id="MobiDB-lite"/>
    </source>
</evidence>
<gene>
    <name evidence="3" type="ORF">GLS40_01500</name>
</gene>
<evidence type="ECO:0000313" key="3">
    <source>
        <dbReference type="EMBL" id="MWB76693.1"/>
    </source>
</evidence>